<accession>A0A074VD98</accession>
<feature type="compositionally biased region" description="Polar residues" evidence="1">
    <location>
        <begin position="196"/>
        <end position="205"/>
    </location>
</feature>
<dbReference type="Proteomes" id="UP000030672">
    <property type="component" value="Unassembled WGS sequence"/>
</dbReference>
<feature type="region of interest" description="Disordered" evidence="1">
    <location>
        <begin position="1"/>
        <end position="94"/>
    </location>
</feature>
<evidence type="ECO:0000256" key="1">
    <source>
        <dbReference type="SAM" id="MobiDB-lite"/>
    </source>
</evidence>
<protein>
    <submittedName>
        <fullName evidence="2">Uncharacterized protein</fullName>
    </submittedName>
</protein>
<feature type="region of interest" description="Disordered" evidence="1">
    <location>
        <begin position="149"/>
        <end position="225"/>
    </location>
</feature>
<dbReference type="EMBL" id="KL584853">
    <property type="protein sequence ID" value="KEQ58635.1"/>
    <property type="molecule type" value="Genomic_DNA"/>
</dbReference>
<dbReference type="AlphaFoldDB" id="A0A074VD98"/>
<name>A0A074VD98_AURM1</name>
<organism evidence="2 3">
    <name type="scientific">Aureobasidium melanogenum (strain CBS 110374)</name>
    <name type="common">Aureobasidium pullulans var. melanogenum</name>
    <dbReference type="NCBI Taxonomy" id="1043003"/>
    <lineage>
        <taxon>Eukaryota</taxon>
        <taxon>Fungi</taxon>
        <taxon>Dikarya</taxon>
        <taxon>Ascomycota</taxon>
        <taxon>Pezizomycotina</taxon>
        <taxon>Dothideomycetes</taxon>
        <taxon>Dothideomycetidae</taxon>
        <taxon>Dothideales</taxon>
        <taxon>Saccotheciaceae</taxon>
        <taxon>Aureobasidium</taxon>
    </lineage>
</organism>
<reference evidence="2 3" key="1">
    <citation type="journal article" date="2014" name="BMC Genomics">
        <title>Genome sequencing of four Aureobasidium pullulans varieties: biotechnological potential, stress tolerance, and description of new species.</title>
        <authorList>
            <person name="Gostin Ar C."/>
            <person name="Ohm R.A."/>
            <person name="Kogej T."/>
            <person name="Sonjak S."/>
            <person name="Turk M."/>
            <person name="Zajc J."/>
            <person name="Zalar P."/>
            <person name="Grube M."/>
            <person name="Sun H."/>
            <person name="Han J."/>
            <person name="Sharma A."/>
            <person name="Chiniquy J."/>
            <person name="Ngan C.Y."/>
            <person name="Lipzen A."/>
            <person name="Barry K."/>
            <person name="Grigoriev I.V."/>
            <person name="Gunde-Cimerman N."/>
        </authorList>
    </citation>
    <scope>NUCLEOTIDE SEQUENCE [LARGE SCALE GENOMIC DNA]</scope>
    <source>
        <strain evidence="2 3">CBS 110374</strain>
    </source>
</reference>
<proteinExistence type="predicted"/>
<keyword evidence="3" id="KW-1185">Reference proteome</keyword>
<sequence length="396" mass="43561">MDQGYESPLFCRHDTPPRSGVPPGYVSIRPLLLQRQQSESDQQDQYSAESGEEAFQSSGQARPPNEGGQGRSSALIDFDDGFADHGNDSASAATESDYAQYTSLPSFLDQVATQSYDLRENAAFGEGQVSPDDSLAESLELSDGRYEQTVEAAQPQRGPVGDESPLFCRDNTPPRSDVPRSYRSLRSLMGTRARRSQSPVAQNNPGLRETSRGLETQHRQSTGATQLLSSLPLTHWHLSRLLPRDLSHANAQFQPRQRHALSLLLSRDQSYHTSSSPQAYHKPPWSPPWPSLSSLKEKQDQELLSIPNYHPSPPRPLRDSTLSLMPKCIGTLAADLSASRSAVTIIRVLVTVVRLAETNISRTRGITVRSLTLGTGRTSEVIKMEENIHCSCLTGS</sequence>
<gene>
    <name evidence="2" type="ORF">M437DRAFT_69787</name>
</gene>
<dbReference type="RefSeq" id="XP_040875658.1">
    <property type="nucleotide sequence ID" value="XM_041025346.1"/>
</dbReference>
<evidence type="ECO:0000313" key="2">
    <source>
        <dbReference type="EMBL" id="KEQ58635.1"/>
    </source>
</evidence>
<feature type="region of interest" description="Disordered" evidence="1">
    <location>
        <begin position="272"/>
        <end position="293"/>
    </location>
</feature>
<dbReference type="GeneID" id="63918719"/>
<dbReference type="HOGENOM" id="CLU_696355_0_0_1"/>
<feature type="compositionally biased region" description="Basic and acidic residues" evidence="1">
    <location>
        <begin position="209"/>
        <end position="218"/>
    </location>
</feature>
<feature type="compositionally biased region" description="Low complexity" evidence="1">
    <location>
        <begin position="34"/>
        <end position="49"/>
    </location>
</feature>
<evidence type="ECO:0000313" key="3">
    <source>
        <dbReference type="Proteomes" id="UP000030672"/>
    </source>
</evidence>